<feature type="transmembrane region" description="Helical" evidence="2">
    <location>
        <begin position="212"/>
        <end position="243"/>
    </location>
</feature>
<evidence type="ECO:0000256" key="1">
    <source>
        <dbReference type="SAM" id="MobiDB-lite"/>
    </source>
</evidence>
<keyword evidence="4" id="KW-1185">Reference proteome</keyword>
<keyword evidence="2" id="KW-1133">Transmembrane helix</keyword>
<accession>Q6CXI0</accession>
<dbReference type="InParanoid" id="Q6CXI0"/>
<dbReference type="STRING" id="284590.Q6CXI0"/>
<feature type="region of interest" description="Disordered" evidence="1">
    <location>
        <begin position="357"/>
        <end position="411"/>
    </location>
</feature>
<dbReference type="GO" id="GO:0005886">
    <property type="term" value="C:plasma membrane"/>
    <property type="evidence" value="ECO:0007669"/>
    <property type="project" value="InterPro"/>
</dbReference>
<evidence type="ECO:0000313" key="4">
    <source>
        <dbReference type="Proteomes" id="UP000000598"/>
    </source>
</evidence>
<feature type="compositionally biased region" description="Polar residues" evidence="1">
    <location>
        <begin position="398"/>
        <end position="411"/>
    </location>
</feature>
<gene>
    <name evidence="3" type="ORF">KLLA0_A08063g</name>
</gene>
<dbReference type="PaxDb" id="284590-Q6CXI0"/>
<keyword evidence="2" id="KW-0472">Membrane</keyword>
<dbReference type="FunCoup" id="Q6CXI0">
    <property type="interactions" value="23"/>
</dbReference>
<dbReference type="EMBL" id="CR382121">
    <property type="protein sequence ID" value="CAH02947.1"/>
    <property type="molecule type" value="Genomic_DNA"/>
</dbReference>
<dbReference type="Proteomes" id="UP000000598">
    <property type="component" value="Chromosome A"/>
</dbReference>
<dbReference type="Pfam" id="PF16944">
    <property type="entry name" value="KCH"/>
    <property type="match status" value="1"/>
</dbReference>
<feature type="transmembrane region" description="Helical" evidence="2">
    <location>
        <begin position="31"/>
        <end position="61"/>
    </location>
</feature>
<name>Q6CXI0_KLULA</name>
<dbReference type="KEGG" id="kla:KLLA0_A08063g"/>
<dbReference type="OMA" id="QTWIRIV"/>
<dbReference type="GO" id="GO:0015079">
    <property type="term" value="F:potassium ion transmembrane transporter activity"/>
    <property type="evidence" value="ECO:0007669"/>
    <property type="project" value="InterPro"/>
</dbReference>
<dbReference type="PANTHER" id="PTHR36424:SF1">
    <property type="entry name" value="LOW AFFINITY K(+) TRANSPORTER 1-RELATED"/>
    <property type="match status" value="1"/>
</dbReference>
<evidence type="ECO:0000313" key="3">
    <source>
        <dbReference type="EMBL" id="CAH02947.1"/>
    </source>
</evidence>
<dbReference type="AlphaFoldDB" id="Q6CXI0"/>
<organism evidence="3 4">
    <name type="scientific">Kluyveromyces lactis (strain ATCC 8585 / CBS 2359 / DSM 70799 / NBRC 1267 / NRRL Y-1140 / WM37)</name>
    <name type="common">Yeast</name>
    <name type="synonym">Candida sphaerica</name>
    <dbReference type="NCBI Taxonomy" id="284590"/>
    <lineage>
        <taxon>Eukaryota</taxon>
        <taxon>Fungi</taxon>
        <taxon>Dikarya</taxon>
        <taxon>Ascomycota</taxon>
        <taxon>Saccharomycotina</taxon>
        <taxon>Saccharomycetes</taxon>
        <taxon>Saccharomycetales</taxon>
        <taxon>Saccharomycetaceae</taxon>
        <taxon>Kluyveromyces</taxon>
    </lineage>
</organism>
<keyword evidence="2" id="KW-0812">Transmembrane</keyword>
<dbReference type="PANTHER" id="PTHR36424">
    <property type="entry name" value="PHEROMONE-REGULATED MEMBRANE PROTEIN 6"/>
    <property type="match status" value="1"/>
</dbReference>
<reference evidence="3 4" key="1">
    <citation type="journal article" date="2004" name="Nature">
        <title>Genome evolution in yeasts.</title>
        <authorList>
            <consortium name="Genolevures"/>
            <person name="Dujon B."/>
            <person name="Sherman D."/>
            <person name="Fischer G."/>
            <person name="Durrens P."/>
            <person name="Casaregola S."/>
            <person name="Lafontaine I."/>
            <person name="de Montigny J."/>
            <person name="Marck C."/>
            <person name="Neuveglise C."/>
            <person name="Talla E."/>
            <person name="Goffard N."/>
            <person name="Frangeul L."/>
            <person name="Aigle M."/>
            <person name="Anthouard V."/>
            <person name="Babour A."/>
            <person name="Barbe V."/>
            <person name="Barnay S."/>
            <person name="Blanchin S."/>
            <person name="Beckerich J.M."/>
            <person name="Beyne E."/>
            <person name="Bleykasten C."/>
            <person name="Boisrame A."/>
            <person name="Boyer J."/>
            <person name="Cattolico L."/>
            <person name="Confanioleri F."/>
            <person name="de Daruvar A."/>
            <person name="Despons L."/>
            <person name="Fabre E."/>
            <person name="Fairhead C."/>
            <person name="Ferry-Dumazet H."/>
            <person name="Groppi A."/>
            <person name="Hantraye F."/>
            <person name="Hennequin C."/>
            <person name="Jauniaux N."/>
            <person name="Joyet P."/>
            <person name="Kachouri R."/>
            <person name="Kerrest A."/>
            <person name="Koszul R."/>
            <person name="Lemaire M."/>
            <person name="Lesur I."/>
            <person name="Ma L."/>
            <person name="Muller H."/>
            <person name="Nicaud J.M."/>
            <person name="Nikolski M."/>
            <person name="Oztas S."/>
            <person name="Ozier-Kalogeropoulos O."/>
            <person name="Pellenz S."/>
            <person name="Potier S."/>
            <person name="Richard G.F."/>
            <person name="Straub M.L."/>
            <person name="Suleau A."/>
            <person name="Swennene D."/>
            <person name="Tekaia F."/>
            <person name="Wesolowski-Louvel M."/>
            <person name="Westhof E."/>
            <person name="Wirth B."/>
            <person name="Zeniou-Meyer M."/>
            <person name="Zivanovic I."/>
            <person name="Bolotin-Fukuhara M."/>
            <person name="Thierry A."/>
            <person name="Bouchier C."/>
            <person name="Caudron B."/>
            <person name="Scarpelli C."/>
            <person name="Gaillardin C."/>
            <person name="Weissenbach J."/>
            <person name="Wincker P."/>
            <person name="Souciet J.L."/>
        </authorList>
    </citation>
    <scope>NUCLEOTIDE SEQUENCE [LARGE SCALE GENOMIC DNA]</scope>
    <source>
        <strain evidence="4">ATCC 8585 / CBS 2359 / DSM 70799 / NBRC 1267 / NRRL Y-1140 / WM37</strain>
    </source>
</reference>
<protein>
    <submittedName>
        <fullName evidence="3">KLLA0A08063p</fullName>
    </submittedName>
</protein>
<dbReference type="eggNOG" id="ENOG502QVFG">
    <property type="taxonomic scope" value="Eukaryota"/>
</dbReference>
<feature type="transmembrane region" description="Helical" evidence="2">
    <location>
        <begin position="81"/>
        <end position="99"/>
    </location>
</feature>
<dbReference type="InterPro" id="IPR031606">
    <property type="entry name" value="Kch1/2"/>
</dbReference>
<dbReference type="HOGENOM" id="CLU_036942_1_0_1"/>
<sequence>MFDNDRKLDLNSKTFDVLDLELFKNYRFKTVVSYVFIFWGLTILKVVLFASDIYTCIKLLAFNSWSNNIIKPYLSFKISKWLFSGCILASIALMLWEVINGIRIYRTRSIALTYVNNFSRMVNSITNYNIFCVYNKITPKGRFQKISFYTFFEFKDCVRLLFTDTPRQVINGLTLWSVLVTNNNGANLGQLENFDGLITKIKIIADTNHQEAVLLSFMLLSFAIWTVFMAKLIVAVIFAPFVYHTIYSNYSVRGLKELVCTTVNKRVDELVEKYKWKKDQKTALQKGLIDGITVPSFDDIEKSTTNDTQFHFDYTSRGTSNTLAMSNYKLGNSSTSDQLSRKFVPVPFTSVINQDADRSTEFLPPPRTVFPSQLGSRPKPNSEPTLAPAVNPFRSKPLNETTDSLDSTLNGSNVESAFNSKRTFVKQLTLEKTDSDPDFGQKINDIVDDYGDDTESLLVPHNPFSSSKSHVTTPDRVYFNDDTPLPARSTSIMDRRLRMETEDYAVYAERFNMSRR</sequence>
<evidence type="ECO:0000256" key="2">
    <source>
        <dbReference type="SAM" id="Phobius"/>
    </source>
</evidence>
<proteinExistence type="predicted"/>